<name>A0ABT9XJ73_9BACL</name>
<dbReference type="EMBL" id="JAUSTP010000017">
    <property type="protein sequence ID" value="MDQ0190360.1"/>
    <property type="molecule type" value="Genomic_DNA"/>
</dbReference>
<dbReference type="Gene3D" id="3.30.460.20">
    <property type="entry name" value="CorA soluble domain-like"/>
    <property type="match status" value="1"/>
</dbReference>
<evidence type="ECO:0000256" key="4">
    <source>
        <dbReference type="ARBA" id="ARBA00022475"/>
    </source>
</evidence>
<evidence type="ECO:0000256" key="1">
    <source>
        <dbReference type="ARBA" id="ARBA00004651"/>
    </source>
</evidence>
<dbReference type="Pfam" id="PF01544">
    <property type="entry name" value="CorA"/>
    <property type="match status" value="1"/>
</dbReference>
<organism evidence="9 10">
    <name type="scientific">Alicyclobacillus cycloheptanicus</name>
    <dbReference type="NCBI Taxonomy" id="1457"/>
    <lineage>
        <taxon>Bacteria</taxon>
        <taxon>Bacillati</taxon>
        <taxon>Bacillota</taxon>
        <taxon>Bacilli</taxon>
        <taxon>Bacillales</taxon>
        <taxon>Alicyclobacillaceae</taxon>
        <taxon>Alicyclobacillus</taxon>
    </lineage>
</organism>
<feature type="transmembrane region" description="Helical" evidence="8">
    <location>
        <begin position="298"/>
        <end position="319"/>
    </location>
</feature>
<dbReference type="PANTHER" id="PTHR46494:SF1">
    <property type="entry name" value="CORA FAMILY METAL ION TRANSPORTER (EUROFUNG)"/>
    <property type="match status" value="1"/>
</dbReference>
<evidence type="ECO:0000256" key="5">
    <source>
        <dbReference type="ARBA" id="ARBA00022692"/>
    </source>
</evidence>
<keyword evidence="6 8" id="KW-1133">Transmembrane helix</keyword>
<dbReference type="Proteomes" id="UP001232973">
    <property type="component" value="Unassembled WGS sequence"/>
</dbReference>
<dbReference type="RefSeq" id="WP_274454640.1">
    <property type="nucleotide sequence ID" value="NZ_CP067097.1"/>
</dbReference>
<keyword evidence="4" id="KW-1003">Cell membrane</keyword>
<keyword evidence="10" id="KW-1185">Reference proteome</keyword>
<dbReference type="SUPFAM" id="SSF144083">
    <property type="entry name" value="Magnesium transport protein CorA, transmembrane region"/>
    <property type="match status" value="1"/>
</dbReference>
<evidence type="ECO:0000256" key="6">
    <source>
        <dbReference type="ARBA" id="ARBA00022989"/>
    </source>
</evidence>
<sequence>MKFYVYDAQAQVIRHDCRLDEIPAFIHNENFQLWIDVYNWDPADPAELKAIADVFQFHPLAIEDCIYESPRSKVDRYDRYDFFELHSLKYDEHSDHEITIEELNVFLGKNFIVTVHQHAIHSIGMIAAKSHTDPTLMSKGPEYLLYSIVDGITDTYFPIIERLSMRIDELEDEMYEHPALAITEEFLALKRTIVLIRKAIEPQRRIFANVNAPFSFTVRPEIRPYYMDLSDHLERITDSVEVFRDLVQGALDTYSSLGTAKTNETMRVLTIITTLTAMMTFITGIFGMNVPLPFQRSWWMTVVVILVMAALSVGMLYQFKKRKWI</sequence>
<dbReference type="InterPro" id="IPR045863">
    <property type="entry name" value="CorA_TM1_TM2"/>
</dbReference>
<keyword evidence="5 8" id="KW-0812">Transmembrane</keyword>
<comment type="subcellular location">
    <subcellularLocation>
        <location evidence="1">Cell membrane</location>
        <topology evidence="1">Multi-pass membrane protein</topology>
    </subcellularLocation>
</comment>
<comment type="similarity">
    <text evidence="2">Belongs to the CorA metal ion transporter (MIT) (TC 1.A.35) family.</text>
</comment>
<dbReference type="InterPro" id="IPR002523">
    <property type="entry name" value="MgTranspt_CorA/ZnTranspt_ZntB"/>
</dbReference>
<keyword evidence="3" id="KW-0813">Transport</keyword>
<comment type="caution">
    <text evidence="9">The sequence shown here is derived from an EMBL/GenBank/DDBJ whole genome shotgun (WGS) entry which is preliminary data.</text>
</comment>
<accession>A0ABT9XJ73</accession>
<dbReference type="SUPFAM" id="SSF143865">
    <property type="entry name" value="CorA soluble domain-like"/>
    <property type="match status" value="1"/>
</dbReference>
<dbReference type="InterPro" id="IPR045861">
    <property type="entry name" value="CorA_cytoplasmic_dom"/>
</dbReference>
<evidence type="ECO:0000256" key="2">
    <source>
        <dbReference type="ARBA" id="ARBA00009765"/>
    </source>
</evidence>
<evidence type="ECO:0000256" key="3">
    <source>
        <dbReference type="ARBA" id="ARBA00022448"/>
    </source>
</evidence>
<evidence type="ECO:0000256" key="8">
    <source>
        <dbReference type="SAM" id="Phobius"/>
    </source>
</evidence>
<evidence type="ECO:0000256" key="7">
    <source>
        <dbReference type="ARBA" id="ARBA00023136"/>
    </source>
</evidence>
<dbReference type="CDD" id="cd12822">
    <property type="entry name" value="TmCorA-like"/>
    <property type="match status" value="1"/>
</dbReference>
<evidence type="ECO:0000313" key="10">
    <source>
        <dbReference type="Proteomes" id="UP001232973"/>
    </source>
</evidence>
<reference evidence="9 10" key="1">
    <citation type="submission" date="2023-07" db="EMBL/GenBank/DDBJ databases">
        <title>Genomic Encyclopedia of Type Strains, Phase IV (KMG-IV): sequencing the most valuable type-strain genomes for metagenomic binning, comparative biology and taxonomic classification.</title>
        <authorList>
            <person name="Goeker M."/>
        </authorList>
    </citation>
    <scope>NUCLEOTIDE SEQUENCE [LARGE SCALE GENOMIC DNA]</scope>
    <source>
        <strain evidence="9 10">DSM 4006</strain>
    </source>
</reference>
<evidence type="ECO:0000313" key="9">
    <source>
        <dbReference type="EMBL" id="MDQ0190360.1"/>
    </source>
</evidence>
<dbReference type="Gene3D" id="1.20.58.340">
    <property type="entry name" value="Magnesium transport protein CorA, transmembrane region"/>
    <property type="match status" value="2"/>
</dbReference>
<protein>
    <submittedName>
        <fullName evidence="9">Magnesium transporter</fullName>
    </submittedName>
</protein>
<dbReference type="PANTHER" id="PTHR46494">
    <property type="entry name" value="CORA FAMILY METAL ION TRANSPORTER (EUROFUNG)"/>
    <property type="match status" value="1"/>
</dbReference>
<feature type="transmembrane region" description="Helical" evidence="8">
    <location>
        <begin position="268"/>
        <end position="286"/>
    </location>
</feature>
<keyword evidence="7 8" id="KW-0472">Membrane</keyword>
<gene>
    <name evidence="9" type="ORF">J2S03_002224</name>
</gene>
<proteinExistence type="inferred from homology"/>